<dbReference type="AlphaFoldDB" id="A0A8H6EIV9"/>
<keyword evidence="3" id="KW-1185">Reference proteome</keyword>
<dbReference type="GeneID" id="59259416"/>
<evidence type="ECO:0000313" key="3">
    <source>
        <dbReference type="Proteomes" id="UP000531561"/>
    </source>
</evidence>
<dbReference type="RefSeq" id="XP_037192819.1">
    <property type="nucleotide sequence ID" value="XM_037335724.1"/>
</dbReference>
<comment type="caution">
    <text evidence="2">The sequence shown here is derived from an EMBL/GenBank/DDBJ whole genome shotgun (WGS) entry which is preliminary data.</text>
</comment>
<accession>A0A8H6EIV9</accession>
<gene>
    <name evidence="2" type="ORF">Bfra_005340</name>
</gene>
<evidence type="ECO:0000313" key="2">
    <source>
        <dbReference type="EMBL" id="KAF5873873.1"/>
    </source>
</evidence>
<proteinExistence type="predicted"/>
<feature type="compositionally biased region" description="Polar residues" evidence="1">
    <location>
        <begin position="48"/>
        <end position="64"/>
    </location>
</feature>
<sequence length="71" mass="7790">MSIQIPSRAHPIRTIRIPNPTRKLPNHISPCLKTVESSRATILEASRQFPSDSPSETTVTSIPSNPKACIL</sequence>
<dbReference type="EMBL" id="JABFCT010000008">
    <property type="protein sequence ID" value="KAF5873873.1"/>
    <property type="molecule type" value="Genomic_DNA"/>
</dbReference>
<protein>
    <submittedName>
        <fullName evidence="2">Uncharacterized protein</fullName>
    </submittedName>
</protein>
<feature type="region of interest" description="Disordered" evidence="1">
    <location>
        <begin position="46"/>
        <end position="71"/>
    </location>
</feature>
<organism evidence="2 3">
    <name type="scientific">Botrytis fragariae</name>
    <dbReference type="NCBI Taxonomy" id="1964551"/>
    <lineage>
        <taxon>Eukaryota</taxon>
        <taxon>Fungi</taxon>
        <taxon>Dikarya</taxon>
        <taxon>Ascomycota</taxon>
        <taxon>Pezizomycotina</taxon>
        <taxon>Leotiomycetes</taxon>
        <taxon>Helotiales</taxon>
        <taxon>Sclerotiniaceae</taxon>
        <taxon>Botrytis</taxon>
    </lineage>
</organism>
<name>A0A8H6EIV9_9HELO</name>
<dbReference type="Proteomes" id="UP000531561">
    <property type="component" value="Unassembled WGS sequence"/>
</dbReference>
<reference evidence="2 3" key="1">
    <citation type="journal article" date="2020" name="Phytopathology">
        <title>A high-quality genome resource of Botrytis fragariae, a new and rapidly spreading fungal pathogen causing strawberry gray mold in the U.S.A.</title>
        <authorList>
            <person name="Wu Y."/>
            <person name="Saski C.A."/>
            <person name="Schnabel G."/>
            <person name="Xiao S."/>
            <person name="Hu M."/>
        </authorList>
    </citation>
    <scope>NUCLEOTIDE SEQUENCE [LARGE SCALE GENOMIC DNA]</scope>
    <source>
        <strain evidence="2 3">BVB16</strain>
    </source>
</reference>
<evidence type="ECO:0000256" key="1">
    <source>
        <dbReference type="SAM" id="MobiDB-lite"/>
    </source>
</evidence>